<evidence type="ECO:0000313" key="2">
    <source>
        <dbReference type="Proteomes" id="UP000308671"/>
    </source>
</evidence>
<dbReference type="OrthoDB" id="3547140at2759"/>
<organism evidence="1 2">
    <name type="scientific">Botrytis galanthina</name>
    <dbReference type="NCBI Taxonomy" id="278940"/>
    <lineage>
        <taxon>Eukaryota</taxon>
        <taxon>Fungi</taxon>
        <taxon>Dikarya</taxon>
        <taxon>Ascomycota</taxon>
        <taxon>Pezizomycotina</taxon>
        <taxon>Leotiomycetes</taxon>
        <taxon>Helotiales</taxon>
        <taxon>Sclerotiniaceae</taxon>
        <taxon>Botrytis</taxon>
    </lineage>
</organism>
<comment type="caution">
    <text evidence="1">The sequence shown here is derived from an EMBL/GenBank/DDBJ whole genome shotgun (WGS) entry which is preliminary data.</text>
</comment>
<gene>
    <name evidence="1" type="ORF">BGAL_0219g00220</name>
</gene>
<dbReference type="AlphaFoldDB" id="A0A4S8QUR5"/>
<keyword evidence="2" id="KW-1185">Reference proteome</keyword>
<protein>
    <submittedName>
        <fullName evidence="1">Uncharacterized protein</fullName>
    </submittedName>
</protein>
<dbReference type="Proteomes" id="UP000308671">
    <property type="component" value="Unassembled WGS sequence"/>
</dbReference>
<proteinExistence type="predicted"/>
<dbReference type="EMBL" id="PQXL01000219">
    <property type="protein sequence ID" value="THV48958.1"/>
    <property type="molecule type" value="Genomic_DNA"/>
</dbReference>
<name>A0A4S8QUR5_9HELO</name>
<reference evidence="1 2" key="1">
    <citation type="submission" date="2017-12" db="EMBL/GenBank/DDBJ databases">
        <title>Comparative genomics of Botrytis spp.</title>
        <authorList>
            <person name="Valero-Jimenez C.A."/>
            <person name="Tapia P."/>
            <person name="Veloso J."/>
            <person name="Silva-Moreno E."/>
            <person name="Staats M."/>
            <person name="Valdes J.H."/>
            <person name="Van Kan J.A.L."/>
        </authorList>
    </citation>
    <scope>NUCLEOTIDE SEQUENCE [LARGE SCALE GENOMIC DNA]</scope>
    <source>
        <strain evidence="1 2">MUCL435</strain>
    </source>
</reference>
<accession>A0A4S8QUR5</accession>
<sequence>MADKDITILRLGIKGDDRSHPFIKLYKKQNDEDLHFHAESEMKDFTRPGCEADAACIAAFREYTDLFKVLAAKNDGYDDSTCQARRVIDSFSIDNDENAKLHTSFDEVQQDRKSVFQQAMRRYVDLFKKKAQIGRKDNYSKRPQLVQKIIDQADNAMDVTSSGERMIDMVRHLEVDEDPT</sequence>
<evidence type="ECO:0000313" key="1">
    <source>
        <dbReference type="EMBL" id="THV48958.1"/>
    </source>
</evidence>